<feature type="domain" description="EGF-like" evidence="3">
    <location>
        <begin position="34"/>
        <end position="65"/>
    </location>
</feature>
<proteinExistence type="predicted"/>
<dbReference type="PROSITE" id="PS50026">
    <property type="entry name" value="EGF_3"/>
    <property type="match status" value="1"/>
</dbReference>
<dbReference type="AlphaFoldDB" id="A0A914KU50"/>
<sequence length="84" mass="9382">MESLFLLLFIISILIEFPIVRTSFQSRRPSLYSPSKQCDKPCFNGGTCSDGACHCPSGWNGPQCENCHGRIFKISECGNEMSEM</sequence>
<organism evidence="4 5">
    <name type="scientific">Meloidogyne incognita</name>
    <name type="common">Southern root-knot nematode worm</name>
    <name type="synonym">Oxyuris incognita</name>
    <dbReference type="NCBI Taxonomy" id="6306"/>
    <lineage>
        <taxon>Eukaryota</taxon>
        <taxon>Metazoa</taxon>
        <taxon>Ecdysozoa</taxon>
        <taxon>Nematoda</taxon>
        <taxon>Chromadorea</taxon>
        <taxon>Rhabditida</taxon>
        <taxon>Tylenchina</taxon>
        <taxon>Tylenchomorpha</taxon>
        <taxon>Tylenchoidea</taxon>
        <taxon>Meloidogynidae</taxon>
        <taxon>Meloidogyninae</taxon>
        <taxon>Meloidogyne</taxon>
        <taxon>Meloidogyne incognita group</taxon>
    </lineage>
</organism>
<evidence type="ECO:0000313" key="4">
    <source>
        <dbReference type="Proteomes" id="UP000887563"/>
    </source>
</evidence>
<evidence type="ECO:0000313" key="5">
    <source>
        <dbReference type="WBParaSite" id="Minc3s00116g05061"/>
    </source>
</evidence>
<dbReference type="InterPro" id="IPR000742">
    <property type="entry name" value="EGF"/>
</dbReference>
<name>A0A914KU50_MELIC</name>
<feature type="disulfide bond" evidence="1">
    <location>
        <begin position="38"/>
        <end position="48"/>
    </location>
</feature>
<keyword evidence="1" id="KW-1015">Disulfide bond</keyword>
<accession>A0A914KU50</accession>
<evidence type="ECO:0000259" key="3">
    <source>
        <dbReference type="PROSITE" id="PS50026"/>
    </source>
</evidence>
<keyword evidence="4" id="KW-1185">Reference proteome</keyword>
<keyword evidence="2" id="KW-0732">Signal</keyword>
<dbReference type="PROSITE" id="PS01248">
    <property type="entry name" value="EGF_LAM_1"/>
    <property type="match status" value="1"/>
</dbReference>
<keyword evidence="1" id="KW-0245">EGF-like domain</keyword>
<dbReference type="InterPro" id="IPR002049">
    <property type="entry name" value="LE_dom"/>
</dbReference>
<feature type="disulfide bond" evidence="1">
    <location>
        <begin position="55"/>
        <end position="64"/>
    </location>
</feature>
<comment type="caution">
    <text evidence="1">Lacks conserved residue(s) required for the propagation of feature annotation.</text>
</comment>
<feature type="chain" id="PRO_5036973392" evidence="2">
    <location>
        <begin position="23"/>
        <end position="84"/>
    </location>
</feature>
<dbReference type="Gene3D" id="2.10.25.10">
    <property type="entry name" value="Laminin"/>
    <property type="match status" value="1"/>
</dbReference>
<dbReference type="Proteomes" id="UP000887563">
    <property type="component" value="Unplaced"/>
</dbReference>
<evidence type="ECO:0000256" key="2">
    <source>
        <dbReference type="SAM" id="SignalP"/>
    </source>
</evidence>
<dbReference type="SUPFAM" id="SSF57196">
    <property type="entry name" value="EGF/Laminin"/>
    <property type="match status" value="1"/>
</dbReference>
<reference evidence="5" key="1">
    <citation type="submission" date="2022-11" db="UniProtKB">
        <authorList>
            <consortium name="WormBaseParasite"/>
        </authorList>
    </citation>
    <scope>IDENTIFICATION</scope>
</reference>
<feature type="signal peptide" evidence="2">
    <location>
        <begin position="1"/>
        <end position="22"/>
    </location>
</feature>
<evidence type="ECO:0000256" key="1">
    <source>
        <dbReference type="PROSITE-ProRule" id="PRU00076"/>
    </source>
</evidence>
<dbReference type="WBParaSite" id="Minc3s00116g05061">
    <property type="protein sequence ID" value="Minc3s00116g05061"/>
    <property type="gene ID" value="Minc3s00116g05061"/>
</dbReference>
<dbReference type="PROSITE" id="PS00022">
    <property type="entry name" value="EGF_1"/>
    <property type="match status" value="1"/>
</dbReference>
<protein>
    <submittedName>
        <fullName evidence="5">EGF-like domain-containing protein</fullName>
    </submittedName>
</protein>